<dbReference type="InterPro" id="IPR048631">
    <property type="entry name" value="SecD_1st"/>
</dbReference>
<evidence type="ECO:0000256" key="1">
    <source>
        <dbReference type="ARBA" id="ARBA00004651"/>
    </source>
</evidence>
<dbReference type="PANTHER" id="PTHR30081:SF1">
    <property type="entry name" value="PROTEIN TRANSLOCASE SUBUNIT SECD"/>
    <property type="match status" value="1"/>
</dbReference>
<comment type="similarity">
    <text evidence="9">Belongs to the SecD/SecF family. SecD subfamily.</text>
</comment>
<feature type="transmembrane region" description="Helical" evidence="9">
    <location>
        <begin position="534"/>
        <end position="554"/>
    </location>
</feature>
<dbReference type="GO" id="GO:0015450">
    <property type="term" value="F:protein-transporting ATPase activity"/>
    <property type="evidence" value="ECO:0007669"/>
    <property type="project" value="InterPro"/>
</dbReference>
<name>A0A1G2AY85_9BACT</name>
<dbReference type="Proteomes" id="UP000176952">
    <property type="component" value="Unassembled WGS sequence"/>
</dbReference>
<evidence type="ECO:0000256" key="7">
    <source>
        <dbReference type="ARBA" id="ARBA00023010"/>
    </source>
</evidence>
<dbReference type="Gene3D" id="3.30.1360.200">
    <property type="match status" value="1"/>
</dbReference>
<keyword evidence="8 9" id="KW-0472">Membrane</keyword>
<dbReference type="GO" id="GO:0006605">
    <property type="term" value="P:protein targeting"/>
    <property type="evidence" value="ECO:0007669"/>
    <property type="project" value="UniProtKB-UniRule"/>
</dbReference>
<dbReference type="Pfam" id="PF21760">
    <property type="entry name" value="SecD_1st"/>
    <property type="match status" value="1"/>
</dbReference>
<dbReference type="Pfam" id="PF02355">
    <property type="entry name" value="SecD_SecF_C"/>
    <property type="match status" value="1"/>
</dbReference>
<feature type="domain" description="PpiC" evidence="11">
    <location>
        <begin position="137"/>
        <end position="236"/>
    </location>
</feature>
<dbReference type="NCBIfam" id="TIGR00916">
    <property type="entry name" value="2A0604s01"/>
    <property type="match status" value="1"/>
</dbReference>
<keyword evidence="4 9" id="KW-0812">Transmembrane</keyword>
<feature type="transmembrane region" description="Helical" evidence="9">
    <location>
        <begin position="457"/>
        <end position="478"/>
    </location>
</feature>
<evidence type="ECO:0000256" key="10">
    <source>
        <dbReference type="PROSITE-ProRule" id="PRU00278"/>
    </source>
</evidence>
<dbReference type="STRING" id="1798542.A3F54_04790"/>
<evidence type="ECO:0000313" key="13">
    <source>
        <dbReference type="Proteomes" id="UP000176952"/>
    </source>
</evidence>
<dbReference type="PROSITE" id="PS50198">
    <property type="entry name" value="PPIC_PPIASE_2"/>
    <property type="match status" value="1"/>
</dbReference>
<dbReference type="InterPro" id="IPR048634">
    <property type="entry name" value="SecD_SecF_C"/>
</dbReference>
<organism evidence="12 13">
    <name type="scientific">Candidatus Kerfeldbacteria bacterium RIFCSPHIGHO2_12_FULL_48_17</name>
    <dbReference type="NCBI Taxonomy" id="1798542"/>
    <lineage>
        <taxon>Bacteria</taxon>
        <taxon>Candidatus Kerfeldiibacteriota</taxon>
    </lineage>
</organism>
<keyword evidence="5 9" id="KW-0653">Protein transport</keyword>
<dbReference type="InterPro" id="IPR046357">
    <property type="entry name" value="PPIase_dom_sf"/>
</dbReference>
<evidence type="ECO:0000256" key="5">
    <source>
        <dbReference type="ARBA" id="ARBA00022927"/>
    </source>
</evidence>
<protein>
    <recommendedName>
        <fullName evidence="9">Protein translocase subunit SecD</fullName>
    </recommendedName>
</protein>
<accession>A0A1G2AY85</accession>
<gene>
    <name evidence="9" type="primary">secD</name>
    <name evidence="12" type="ORF">A3F54_04790</name>
</gene>
<dbReference type="InterPro" id="IPR054384">
    <property type="entry name" value="SecDF_P1_head"/>
</dbReference>
<keyword evidence="3 9" id="KW-1003">Cell membrane</keyword>
<evidence type="ECO:0000256" key="8">
    <source>
        <dbReference type="ARBA" id="ARBA00023136"/>
    </source>
</evidence>
<comment type="subunit">
    <text evidence="9">Forms a complex with SecF. Part of the essential Sec protein translocation apparatus which comprises SecA, SecYEG and auxiliary proteins SecDF. Other proteins may also be involved.</text>
</comment>
<evidence type="ECO:0000256" key="6">
    <source>
        <dbReference type="ARBA" id="ARBA00022989"/>
    </source>
</evidence>
<dbReference type="AlphaFoldDB" id="A0A1G2AY85"/>
<dbReference type="SUPFAM" id="SSF54534">
    <property type="entry name" value="FKBP-like"/>
    <property type="match status" value="1"/>
</dbReference>
<dbReference type="Pfam" id="PF13616">
    <property type="entry name" value="Rotamase_3"/>
    <property type="match status" value="1"/>
</dbReference>
<dbReference type="InterPro" id="IPR000297">
    <property type="entry name" value="PPIase_PpiC"/>
</dbReference>
<sequence>MTQRRKVWLTTVIILVITVLAVLVDVPKGPDIHMSSLSRELKVRLGLDLQGGTSLTYEADVSHVGDADKEESMAGLRDVVERRVNQFGVSEPVVRVSRVGDSQRLIVELPGITDVNAAIQEIGETPLLEFREEEAPKEKTEEEKVQIRTKNEEQRVKAEDVLQKALTEGADFSALAQEFSEDPGSKDKGGDLDFAGKGLFDPAFEEALFSEEATVGQVIPRLVESSFGYHIIKITDKREVNAAADAVGDSAEPGGIQPEVRASHILLLTESEETQPPLYPNYVNTGLNGEHLVKAQVGFSGNGTAGGINEPQVQLNFNEEGKKLFAEITERNINKTVAIYLDGTPISTPVVNAAIPTGEAVITGSFTVDEAKELARRLNAGALPVPISLVNQENVGPSLGEISLQTSLFAGIIGLVALSLFMIVYYRLPGLVAVIALLIYSLITLALFKLIPVTLSLAGIAGFVLSIGMAVDANVLIFERLKEEFRSGKPLVSSIEDGFARAWPSIRDSNLSSLITCFILGTFSTSLIKGFAITLALGIGVSMFSAITITRTFMRIIAIWLPEKHVKILFGVEKIHQK</sequence>
<dbReference type="PANTHER" id="PTHR30081">
    <property type="entry name" value="PROTEIN-EXPORT MEMBRANE PROTEIN SEC"/>
    <property type="match status" value="1"/>
</dbReference>
<dbReference type="GO" id="GO:0043952">
    <property type="term" value="P:protein transport by the Sec complex"/>
    <property type="evidence" value="ECO:0007669"/>
    <property type="project" value="UniProtKB-UniRule"/>
</dbReference>
<evidence type="ECO:0000256" key="4">
    <source>
        <dbReference type="ARBA" id="ARBA00022692"/>
    </source>
</evidence>
<dbReference type="GO" id="GO:0005886">
    <property type="term" value="C:plasma membrane"/>
    <property type="evidence" value="ECO:0007669"/>
    <property type="project" value="UniProtKB-SubCell"/>
</dbReference>
<comment type="subcellular location">
    <subcellularLocation>
        <location evidence="1 9">Cell membrane</location>
        <topology evidence="1 9">Multi-pass membrane protein</topology>
    </subcellularLocation>
</comment>
<dbReference type="Gene3D" id="3.10.50.40">
    <property type="match status" value="1"/>
</dbReference>
<proteinExistence type="inferred from homology"/>
<evidence type="ECO:0000259" key="11">
    <source>
        <dbReference type="PROSITE" id="PS50198"/>
    </source>
</evidence>
<dbReference type="SUPFAM" id="SSF82866">
    <property type="entry name" value="Multidrug efflux transporter AcrB transmembrane domain"/>
    <property type="match status" value="1"/>
</dbReference>
<dbReference type="Gene3D" id="1.20.1640.10">
    <property type="entry name" value="Multidrug efflux transporter AcrB transmembrane domain"/>
    <property type="match status" value="1"/>
</dbReference>
<dbReference type="EMBL" id="MHKD01000041">
    <property type="protein sequence ID" value="OGY81858.1"/>
    <property type="molecule type" value="Genomic_DNA"/>
</dbReference>
<dbReference type="Pfam" id="PF22599">
    <property type="entry name" value="SecDF_P1_head"/>
    <property type="match status" value="1"/>
</dbReference>
<dbReference type="InterPro" id="IPR005791">
    <property type="entry name" value="SecD"/>
</dbReference>
<dbReference type="InterPro" id="IPR055344">
    <property type="entry name" value="SecD_SecF_C_bact"/>
</dbReference>
<evidence type="ECO:0000313" key="12">
    <source>
        <dbReference type="EMBL" id="OGY81858.1"/>
    </source>
</evidence>
<dbReference type="NCBIfam" id="TIGR01129">
    <property type="entry name" value="secD"/>
    <property type="match status" value="1"/>
</dbReference>
<feature type="transmembrane region" description="Helical" evidence="9">
    <location>
        <begin position="408"/>
        <end position="426"/>
    </location>
</feature>
<evidence type="ECO:0000256" key="3">
    <source>
        <dbReference type="ARBA" id="ARBA00022475"/>
    </source>
</evidence>
<keyword evidence="10" id="KW-0697">Rotamase</keyword>
<comment type="caution">
    <text evidence="12">The sequence shown here is derived from an EMBL/GenBank/DDBJ whole genome shotgun (WGS) entry which is preliminary data.</text>
</comment>
<keyword evidence="2 9" id="KW-0813">Transport</keyword>
<dbReference type="GO" id="GO:0065002">
    <property type="term" value="P:intracellular protein transmembrane transport"/>
    <property type="evidence" value="ECO:0007669"/>
    <property type="project" value="UniProtKB-UniRule"/>
</dbReference>
<evidence type="ECO:0000256" key="9">
    <source>
        <dbReference type="HAMAP-Rule" id="MF_01463"/>
    </source>
</evidence>
<comment type="function">
    <text evidence="9">Part of the Sec protein translocase complex. Interacts with the SecYEG preprotein conducting channel. SecDF uses the proton motive force (PMF) to complete protein translocation after the ATP-dependent function of SecA.</text>
</comment>
<dbReference type="GO" id="GO:0003755">
    <property type="term" value="F:peptidyl-prolyl cis-trans isomerase activity"/>
    <property type="evidence" value="ECO:0007669"/>
    <property type="project" value="UniProtKB-KW"/>
</dbReference>
<dbReference type="Gene3D" id="3.30.70.3400">
    <property type="match status" value="1"/>
</dbReference>
<keyword evidence="10" id="KW-0413">Isomerase</keyword>
<keyword evidence="6 9" id="KW-1133">Transmembrane helix</keyword>
<comment type="caution">
    <text evidence="9">Lacks conserved residue(s) required for the propagation of feature annotation.</text>
</comment>
<feature type="transmembrane region" description="Helical" evidence="9">
    <location>
        <begin position="431"/>
        <end position="451"/>
    </location>
</feature>
<keyword evidence="7 9" id="KW-0811">Translocation</keyword>
<reference evidence="12 13" key="1">
    <citation type="journal article" date="2016" name="Nat. Commun.">
        <title>Thousands of microbial genomes shed light on interconnected biogeochemical processes in an aquifer system.</title>
        <authorList>
            <person name="Anantharaman K."/>
            <person name="Brown C.T."/>
            <person name="Hug L.A."/>
            <person name="Sharon I."/>
            <person name="Castelle C.J."/>
            <person name="Probst A.J."/>
            <person name="Thomas B.C."/>
            <person name="Singh A."/>
            <person name="Wilkins M.J."/>
            <person name="Karaoz U."/>
            <person name="Brodie E.L."/>
            <person name="Williams K.H."/>
            <person name="Hubbard S.S."/>
            <person name="Banfield J.F."/>
        </authorList>
    </citation>
    <scope>NUCLEOTIDE SEQUENCE [LARGE SCALE GENOMIC DNA]</scope>
</reference>
<dbReference type="HAMAP" id="MF_01463_B">
    <property type="entry name" value="SecD_B"/>
    <property type="match status" value="1"/>
</dbReference>
<dbReference type="InterPro" id="IPR022813">
    <property type="entry name" value="SecD/SecF_arch_bac"/>
</dbReference>
<evidence type="ECO:0000256" key="2">
    <source>
        <dbReference type="ARBA" id="ARBA00022448"/>
    </source>
</evidence>